<accession>A0A7S4P2S5</accession>
<dbReference type="InterPro" id="IPR003409">
    <property type="entry name" value="MORN"/>
</dbReference>
<proteinExistence type="predicted"/>
<organism evidence="2">
    <name type="scientific">Guillardia theta</name>
    <name type="common">Cryptophyte</name>
    <name type="synonym">Cryptomonas phi</name>
    <dbReference type="NCBI Taxonomy" id="55529"/>
    <lineage>
        <taxon>Eukaryota</taxon>
        <taxon>Cryptophyceae</taxon>
        <taxon>Pyrenomonadales</taxon>
        <taxon>Geminigeraceae</taxon>
        <taxon>Guillardia</taxon>
    </lineage>
</organism>
<protein>
    <submittedName>
        <fullName evidence="2">Uncharacterized protein</fullName>
    </submittedName>
</protein>
<dbReference type="SUPFAM" id="SSF82185">
    <property type="entry name" value="Histone H3 K4-specific methyltransferase SET7/9 N-terminal domain"/>
    <property type="match status" value="1"/>
</dbReference>
<reference evidence="2" key="1">
    <citation type="submission" date="2021-01" db="EMBL/GenBank/DDBJ databases">
        <authorList>
            <person name="Corre E."/>
            <person name="Pelletier E."/>
            <person name="Niang G."/>
            <person name="Scheremetjew M."/>
            <person name="Finn R."/>
            <person name="Kale V."/>
            <person name="Holt S."/>
            <person name="Cochrane G."/>
            <person name="Meng A."/>
            <person name="Brown T."/>
            <person name="Cohen L."/>
        </authorList>
    </citation>
    <scope>NUCLEOTIDE SEQUENCE</scope>
    <source>
        <strain evidence="2">CCMP 2712</strain>
    </source>
</reference>
<evidence type="ECO:0000256" key="1">
    <source>
        <dbReference type="ARBA" id="ARBA00022737"/>
    </source>
</evidence>
<dbReference type="Pfam" id="PF02493">
    <property type="entry name" value="MORN"/>
    <property type="match status" value="2"/>
</dbReference>
<dbReference type="AlphaFoldDB" id="A0A7S4P2S5"/>
<name>A0A7S4P2S5_GUITH</name>
<dbReference type="Gene3D" id="2.20.110.10">
    <property type="entry name" value="Histone H3 K4-specific methyltransferase SET7/9 N-terminal domain"/>
    <property type="match status" value="1"/>
</dbReference>
<dbReference type="EMBL" id="HBKN01035678">
    <property type="protein sequence ID" value="CAE2321928.1"/>
    <property type="molecule type" value="Transcribed_RNA"/>
</dbReference>
<gene>
    <name evidence="2" type="ORF">GTHE00462_LOCUS27842</name>
</gene>
<sequence>MESSSGTIYQGCWKDDVKHGPGVEVDSSGRKRYGIWLDGFQHARGVHVQSDGKKQSVLYNFGRMIQQNEFPHPQKLEKQQFQKCVATAKEAAKKAAQTASTAQQIGKNYLQISPSRMQSYLNTNLSP</sequence>
<evidence type="ECO:0000313" key="2">
    <source>
        <dbReference type="EMBL" id="CAE2321928.1"/>
    </source>
</evidence>
<keyword evidence="1" id="KW-0677">Repeat</keyword>